<name>W4JQG7_HETIT</name>
<dbReference type="AlphaFoldDB" id="W4JQG7"/>
<feature type="compositionally biased region" description="Basic and acidic residues" evidence="1">
    <location>
        <begin position="21"/>
        <end position="31"/>
    </location>
</feature>
<dbReference type="InParanoid" id="W4JQG7"/>
<dbReference type="GeneID" id="20666633"/>
<proteinExistence type="predicted"/>
<evidence type="ECO:0000313" key="2">
    <source>
        <dbReference type="EMBL" id="ETW75797.1"/>
    </source>
</evidence>
<feature type="compositionally biased region" description="Basic and acidic residues" evidence="1">
    <location>
        <begin position="1"/>
        <end position="13"/>
    </location>
</feature>
<reference evidence="2 3" key="1">
    <citation type="journal article" date="2012" name="New Phytol.">
        <title>Insight into trade-off between wood decay and parasitism from the genome of a fungal forest pathogen.</title>
        <authorList>
            <person name="Olson A."/>
            <person name="Aerts A."/>
            <person name="Asiegbu F."/>
            <person name="Belbahri L."/>
            <person name="Bouzid O."/>
            <person name="Broberg A."/>
            <person name="Canback B."/>
            <person name="Coutinho P.M."/>
            <person name="Cullen D."/>
            <person name="Dalman K."/>
            <person name="Deflorio G."/>
            <person name="van Diepen L.T."/>
            <person name="Dunand C."/>
            <person name="Duplessis S."/>
            <person name="Durling M."/>
            <person name="Gonthier P."/>
            <person name="Grimwood J."/>
            <person name="Fossdal C.G."/>
            <person name="Hansson D."/>
            <person name="Henrissat B."/>
            <person name="Hietala A."/>
            <person name="Himmelstrand K."/>
            <person name="Hoffmeister D."/>
            <person name="Hogberg N."/>
            <person name="James T.Y."/>
            <person name="Karlsson M."/>
            <person name="Kohler A."/>
            <person name="Kues U."/>
            <person name="Lee Y.H."/>
            <person name="Lin Y.C."/>
            <person name="Lind M."/>
            <person name="Lindquist E."/>
            <person name="Lombard V."/>
            <person name="Lucas S."/>
            <person name="Lunden K."/>
            <person name="Morin E."/>
            <person name="Murat C."/>
            <person name="Park J."/>
            <person name="Raffaello T."/>
            <person name="Rouze P."/>
            <person name="Salamov A."/>
            <person name="Schmutz J."/>
            <person name="Solheim H."/>
            <person name="Stahlberg J."/>
            <person name="Velez H."/>
            <person name="de Vries R.P."/>
            <person name="Wiebenga A."/>
            <person name="Woodward S."/>
            <person name="Yakovlev I."/>
            <person name="Garbelotto M."/>
            <person name="Martin F."/>
            <person name="Grigoriev I.V."/>
            <person name="Stenlid J."/>
        </authorList>
    </citation>
    <scope>NUCLEOTIDE SEQUENCE [LARGE SCALE GENOMIC DNA]</scope>
    <source>
        <strain evidence="2 3">TC 32-1</strain>
    </source>
</reference>
<gene>
    <name evidence="2" type="ORF">HETIRDRAFT_119147</name>
</gene>
<protein>
    <submittedName>
        <fullName evidence="2">Uncharacterized protein</fullName>
    </submittedName>
</protein>
<dbReference type="Proteomes" id="UP000030671">
    <property type="component" value="Unassembled WGS sequence"/>
</dbReference>
<accession>W4JQG7</accession>
<keyword evidence="3" id="KW-1185">Reference proteome</keyword>
<sequence>MVNERTPTRDSGDTARSPQRPRREGQKELEQHVAQGDTDDERLVNAPLRHTAIICRAVISRDLLRRDLPAQIWRGEMKGDESFRTSSTFTEAFQGAAEVRVGICMKTPTPKYTTTQAPSWDERKVPKIAQDDDCRPSITQKSRVRSGIRGGELRVGLSENGKLAMLTTRVLWKDVGLVNYSTDILNFTLLRKRDDCLDNEQVILCTSYGTLDQA</sequence>
<dbReference type="HOGENOM" id="CLU_1289064_0_0_1"/>
<organism evidence="2 3">
    <name type="scientific">Heterobasidion irregulare (strain TC 32-1)</name>
    <dbReference type="NCBI Taxonomy" id="747525"/>
    <lineage>
        <taxon>Eukaryota</taxon>
        <taxon>Fungi</taxon>
        <taxon>Dikarya</taxon>
        <taxon>Basidiomycota</taxon>
        <taxon>Agaricomycotina</taxon>
        <taxon>Agaricomycetes</taxon>
        <taxon>Russulales</taxon>
        <taxon>Bondarzewiaceae</taxon>
        <taxon>Heterobasidion</taxon>
        <taxon>Heterobasidion annosum species complex</taxon>
    </lineage>
</organism>
<dbReference type="RefSeq" id="XP_009552049.1">
    <property type="nucleotide sequence ID" value="XM_009553754.1"/>
</dbReference>
<feature type="region of interest" description="Disordered" evidence="1">
    <location>
        <begin position="1"/>
        <end position="42"/>
    </location>
</feature>
<evidence type="ECO:0000313" key="3">
    <source>
        <dbReference type="Proteomes" id="UP000030671"/>
    </source>
</evidence>
<dbReference type="EMBL" id="KI925465">
    <property type="protein sequence ID" value="ETW75797.1"/>
    <property type="molecule type" value="Genomic_DNA"/>
</dbReference>
<dbReference type="KEGG" id="hir:HETIRDRAFT_119147"/>
<evidence type="ECO:0000256" key="1">
    <source>
        <dbReference type="SAM" id="MobiDB-lite"/>
    </source>
</evidence>